<proteinExistence type="predicted"/>
<dbReference type="Gene3D" id="1.10.472.10">
    <property type="entry name" value="Cyclin-like"/>
    <property type="match status" value="1"/>
</dbReference>
<keyword evidence="2" id="KW-1185">Reference proteome</keyword>
<dbReference type="InParanoid" id="L2GSV6"/>
<gene>
    <name evidence="1" type="ORF">VCUG_02321</name>
</gene>
<dbReference type="Proteomes" id="UP000011081">
    <property type="component" value="Unassembled WGS sequence"/>
</dbReference>
<dbReference type="OrthoDB" id="286814at2759"/>
<accession>L2GSV6</accession>
<dbReference type="GeneID" id="19880184"/>
<evidence type="ECO:0000313" key="1">
    <source>
        <dbReference type="EMBL" id="ELA46185.1"/>
    </source>
</evidence>
<dbReference type="EMBL" id="GL877458">
    <property type="protein sequence ID" value="ELA46185.1"/>
    <property type="molecule type" value="Genomic_DNA"/>
</dbReference>
<dbReference type="HOGENOM" id="CLU_1267753_0_0_1"/>
<evidence type="ECO:0008006" key="3">
    <source>
        <dbReference type="Google" id="ProtNLM"/>
    </source>
</evidence>
<dbReference type="VEuPathDB" id="MicrosporidiaDB:VCUG_02321"/>
<dbReference type="OMA" id="RITFCAL"/>
<protein>
    <recommendedName>
        <fullName evidence="3">Cyclin N-terminal domain-containing protein</fullName>
    </recommendedName>
</protein>
<sequence>MRIHVHDTIKLYKWHRRALVPYLHTVFGSKETVVKVYRICVSGRITFCALLSAICVMKKVVRYNEMKIEELNGKSADEMGCKGRVQHSNMRNERANNVGYDAKICRLNGPLKKLSSSLKDDYLLFAASLIITTKILFDYVYATTDWSKLTKLTVKQLNEVERYVLFLLDYKVELNNGDVEVAMRMFERKGECKVVLGKKSGLRGVVEWMVSLFGCEDG</sequence>
<dbReference type="RefSeq" id="XP_008075330.1">
    <property type="nucleotide sequence ID" value="XM_008077139.1"/>
</dbReference>
<reference evidence="2" key="1">
    <citation type="submission" date="2011-03" db="EMBL/GenBank/DDBJ databases">
        <title>The genome sequence of Vavraia culicis strain floridensis.</title>
        <authorList>
            <consortium name="The Broad Institute Genome Sequencing Platform"/>
            <person name="Cuomo C."/>
            <person name="Becnel J."/>
            <person name="Sanscrainte N."/>
            <person name="Young S.K."/>
            <person name="Zeng Q."/>
            <person name="Gargeya S."/>
            <person name="Fitzgerald M."/>
            <person name="Haas B."/>
            <person name="Abouelleil A."/>
            <person name="Alvarado L."/>
            <person name="Arachchi H.M."/>
            <person name="Berlin A."/>
            <person name="Chapman S.B."/>
            <person name="Gearin G."/>
            <person name="Goldberg J."/>
            <person name="Griggs A."/>
            <person name="Gujja S."/>
            <person name="Hansen M."/>
            <person name="Heiman D."/>
            <person name="Howarth C."/>
            <person name="Larimer J."/>
            <person name="Lui A."/>
            <person name="MacDonald P.J.P."/>
            <person name="McCowen C."/>
            <person name="Montmayeur A."/>
            <person name="Murphy C."/>
            <person name="Neiman D."/>
            <person name="Pearson M."/>
            <person name="Priest M."/>
            <person name="Roberts A."/>
            <person name="Saif S."/>
            <person name="Shea T."/>
            <person name="Sisk P."/>
            <person name="Stolte C."/>
            <person name="Sykes S."/>
            <person name="Wortman J."/>
            <person name="Nusbaum C."/>
            <person name="Birren B."/>
        </authorList>
    </citation>
    <scope>NUCLEOTIDE SEQUENCE [LARGE SCALE GENOMIC DNA]</scope>
    <source>
        <strain evidence="2">floridensis</strain>
    </source>
</reference>
<name>L2GSV6_VAVCU</name>
<dbReference type="AlphaFoldDB" id="L2GSV6"/>
<evidence type="ECO:0000313" key="2">
    <source>
        <dbReference type="Proteomes" id="UP000011081"/>
    </source>
</evidence>
<dbReference type="CDD" id="cd20557">
    <property type="entry name" value="CYCLIN_ScPCL1-like"/>
    <property type="match status" value="1"/>
</dbReference>
<organism evidence="1 2">
    <name type="scientific">Vavraia culicis (isolate floridensis)</name>
    <name type="common">Microsporidian parasite</name>
    <dbReference type="NCBI Taxonomy" id="948595"/>
    <lineage>
        <taxon>Eukaryota</taxon>
        <taxon>Fungi</taxon>
        <taxon>Fungi incertae sedis</taxon>
        <taxon>Microsporidia</taxon>
        <taxon>Pleistophoridae</taxon>
        <taxon>Vavraia</taxon>
    </lineage>
</organism>